<reference evidence="1 2" key="1">
    <citation type="submission" date="2016-06" db="EMBL/GenBank/DDBJ databases">
        <authorList>
            <person name="Kjaerup R.B."/>
            <person name="Dalgaard T.S."/>
            <person name="Juul-Madsen H.R."/>
        </authorList>
    </citation>
    <scope>NUCLEOTIDE SEQUENCE [LARGE SCALE GENOMIC DNA]</scope>
    <source>
        <strain evidence="1 2">DSM 45097</strain>
    </source>
</reference>
<organism evidence="1 2">
    <name type="scientific">Micromonospora siamensis</name>
    <dbReference type="NCBI Taxonomy" id="299152"/>
    <lineage>
        <taxon>Bacteria</taxon>
        <taxon>Bacillati</taxon>
        <taxon>Actinomycetota</taxon>
        <taxon>Actinomycetes</taxon>
        <taxon>Micromonosporales</taxon>
        <taxon>Micromonosporaceae</taxon>
        <taxon>Micromonospora</taxon>
    </lineage>
</organism>
<proteinExistence type="predicted"/>
<dbReference type="EMBL" id="LT607751">
    <property type="protein sequence ID" value="SCG51257.1"/>
    <property type="molecule type" value="Genomic_DNA"/>
</dbReference>
<dbReference type="AlphaFoldDB" id="A0A1C5HZ86"/>
<gene>
    <name evidence="1" type="ORF">GA0074704_2615</name>
</gene>
<protein>
    <submittedName>
        <fullName evidence="1">Uncharacterized protein</fullName>
    </submittedName>
</protein>
<evidence type="ECO:0000313" key="1">
    <source>
        <dbReference type="EMBL" id="SCG51257.1"/>
    </source>
</evidence>
<name>A0A1C5HZ86_9ACTN</name>
<dbReference type="Proteomes" id="UP000198210">
    <property type="component" value="Chromosome I"/>
</dbReference>
<keyword evidence="2" id="KW-1185">Reference proteome</keyword>
<accession>A0A1C5HZ86</accession>
<sequence length="107" mass="11329">MNESQVRSGETGLKIRFSYPAGPFADVYRSTRPGVGLNGSPPVLSNWGEQWFPVPAGSWAVKVTVAFGGQDGFGVAECVVSVGEGAVVDLEYRAPTVLGLSGTLRRR</sequence>
<evidence type="ECO:0000313" key="2">
    <source>
        <dbReference type="Proteomes" id="UP000198210"/>
    </source>
</evidence>
<dbReference type="RefSeq" id="WP_157743665.1">
    <property type="nucleotide sequence ID" value="NZ_JBHLYF010000006.1"/>
</dbReference>